<gene>
    <name evidence="1" type="ORF">SAMN04489742_3776</name>
</gene>
<reference evidence="1 2" key="1">
    <citation type="submission" date="2016-10" db="EMBL/GenBank/DDBJ databases">
        <authorList>
            <person name="de Groot N.N."/>
        </authorList>
    </citation>
    <scope>NUCLEOTIDE SEQUENCE [LARGE SCALE GENOMIC DNA]</scope>
    <source>
        <strain evidence="1 2">DSM 20117</strain>
    </source>
</reference>
<dbReference type="Proteomes" id="UP000181917">
    <property type="component" value="Unassembled WGS sequence"/>
</dbReference>
<dbReference type="EMBL" id="FNKH01000002">
    <property type="protein sequence ID" value="SDR06937.1"/>
    <property type="molecule type" value="Genomic_DNA"/>
</dbReference>
<keyword evidence="2" id="KW-1185">Reference proteome</keyword>
<dbReference type="RefSeq" id="WP_074701950.1">
    <property type="nucleotide sequence ID" value="NZ_CP018863.1"/>
</dbReference>
<evidence type="ECO:0000313" key="2">
    <source>
        <dbReference type="Proteomes" id="UP000181917"/>
    </source>
</evidence>
<sequence>MKFDPSVSDKITAGQLTARKLGHSVTAVENGTVIMGELRELRFSDLRAQGKFAGTFSVDLMIGNFRVSVTSGDEVWVTKEPVNA</sequence>
<accession>A0A1H1G127</accession>
<organism evidence="1 2">
    <name type="scientific">Crystallibacter crystallopoietes</name>
    <dbReference type="NCBI Taxonomy" id="37928"/>
    <lineage>
        <taxon>Bacteria</taxon>
        <taxon>Bacillati</taxon>
        <taxon>Actinomycetota</taxon>
        <taxon>Actinomycetes</taxon>
        <taxon>Micrococcales</taxon>
        <taxon>Micrococcaceae</taxon>
        <taxon>Crystallibacter</taxon>
    </lineage>
</organism>
<evidence type="ECO:0000313" key="1">
    <source>
        <dbReference type="EMBL" id="SDR06937.1"/>
    </source>
</evidence>
<proteinExistence type="predicted"/>
<dbReference type="AlphaFoldDB" id="A0A1H1G127"/>
<protein>
    <submittedName>
        <fullName evidence="1">Uncharacterized protein</fullName>
    </submittedName>
</protein>
<name>A0A1H1G127_9MICC</name>
<dbReference type="KEGG" id="acry:AC20117_20505"/>